<dbReference type="Proteomes" id="UP001487740">
    <property type="component" value="Unassembled WGS sequence"/>
</dbReference>
<name>A0AAW0TL72_SCYPA</name>
<protein>
    <submittedName>
        <fullName evidence="2">Uncharacterized protein</fullName>
    </submittedName>
</protein>
<keyword evidence="3" id="KW-1185">Reference proteome</keyword>
<evidence type="ECO:0000256" key="1">
    <source>
        <dbReference type="SAM" id="MobiDB-lite"/>
    </source>
</evidence>
<dbReference type="AlphaFoldDB" id="A0AAW0TL72"/>
<evidence type="ECO:0000313" key="3">
    <source>
        <dbReference type="Proteomes" id="UP001487740"/>
    </source>
</evidence>
<feature type="region of interest" description="Disordered" evidence="1">
    <location>
        <begin position="164"/>
        <end position="205"/>
    </location>
</feature>
<feature type="compositionally biased region" description="Basic and acidic residues" evidence="1">
    <location>
        <begin position="89"/>
        <end position="105"/>
    </location>
</feature>
<evidence type="ECO:0000313" key="2">
    <source>
        <dbReference type="EMBL" id="KAK8388439.1"/>
    </source>
</evidence>
<organism evidence="2 3">
    <name type="scientific">Scylla paramamosain</name>
    <name type="common">Mud crab</name>
    <dbReference type="NCBI Taxonomy" id="85552"/>
    <lineage>
        <taxon>Eukaryota</taxon>
        <taxon>Metazoa</taxon>
        <taxon>Ecdysozoa</taxon>
        <taxon>Arthropoda</taxon>
        <taxon>Crustacea</taxon>
        <taxon>Multicrustacea</taxon>
        <taxon>Malacostraca</taxon>
        <taxon>Eumalacostraca</taxon>
        <taxon>Eucarida</taxon>
        <taxon>Decapoda</taxon>
        <taxon>Pleocyemata</taxon>
        <taxon>Brachyura</taxon>
        <taxon>Eubrachyura</taxon>
        <taxon>Portunoidea</taxon>
        <taxon>Portunidae</taxon>
        <taxon>Portuninae</taxon>
        <taxon>Scylla</taxon>
    </lineage>
</organism>
<reference evidence="2 3" key="1">
    <citation type="submission" date="2023-03" db="EMBL/GenBank/DDBJ databases">
        <title>High-quality genome of Scylla paramamosain provides insights in environmental adaptation.</title>
        <authorList>
            <person name="Zhang L."/>
        </authorList>
    </citation>
    <scope>NUCLEOTIDE SEQUENCE [LARGE SCALE GENOMIC DNA]</scope>
    <source>
        <strain evidence="2">LZ_2023a</strain>
        <tissue evidence="2">Muscle</tissue>
    </source>
</reference>
<feature type="region of interest" description="Disordered" evidence="1">
    <location>
        <begin position="1"/>
        <end position="28"/>
    </location>
</feature>
<comment type="caution">
    <text evidence="2">The sequence shown here is derived from an EMBL/GenBank/DDBJ whole genome shotgun (WGS) entry which is preliminary data.</text>
</comment>
<feature type="region of interest" description="Disordered" evidence="1">
    <location>
        <begin position="50"/>
        <end position="71"/>
    </location>
</feature>
<feature type="compositionally biased region" description="Low complexity" evidence="1">
    <location>
        <begin position="172"/>
        <end position="183"/>
    </location>
</feature>
<feature type="compositionally biased region" description="Polar residues" evidence="1">
    <location>
        <begin position="1"/>
        <end position="13"/>
    </location>
</feature>
<gene>
    <name evidence="2" type="ORF">O3P69_020431</name>
</gene>
<proteinExistence type="predicted"/>
<sequence>MVSSEGSSASARRNSPHPSPAHLSAQWNDDCTAPGDYSYGVSVRPYGRVLQGGGTRQQARRKGGHFAATRGNRRCSGRVEEGFVLRNEHRKEGRGRAHCTKKEASSPHCDSQAQVSRSAWRRLVALITTYSALTEACLVLGEVGVVWLPWLVWERITAVASPPLTRQHEGSRQAQRGAAAATPARHHHGGLKRDTGLPGGGCRYE</sequence>
<accession>A0AAW0TL72</accession>
<feature type="region of interest" description="Disordered" evidence="1">
    <location>
        <begin position="89"/>
        <end position="112"/>
    </location>
</feature>
<dbReference type="EMBL" id="JARAKH010000028">
    <property type="protein sequence ID" value="KAK8388439.1"/>
    <property type="molecule type" value="Genomic_DNA"/>
</dbReference>